<dbReference type="HOGENOM" id="CLU_069787_0_0_11"/>
<keyword evidence="2" id="KW-0812">Transmembrane</keyword>
<evidence type="ECO:0008006" key="5">
    <source>
        <dbReference type="Google" id="ProtNLM"/>
    </source>
</evidence>
<dbReference type="AlphaFoldDB" id="R4YVQ9"/>
<dbReference type="EMBL" id="CANL01000001">
    <property type="protein sequence ID" value="CCM61845.1"/>
    <property type="molecule type" value="Genomic_DNA"/>
</dbReference>
<dbReference type="eggNOG" id="COG1300">
    <property type="taxonomic scope" value="Bacteria"/>
</dbReference>
<keyword evidence="2" id="KW-1133">Transmembrane helix</keyword>
<evidence type="ECO:0000313" key="4">
    <source>
        <dbReference type="Proteomes" id="UP000018291"/>
    </source>
</evidence>
<feature type="transmembrane region" description="Helical" evidence="2">
    <location>
        <begin position="264"/>
        <end position="285"/>
    </location>
</feature>
<sequence length="359" mass="37721">MDVDRYIAAHRATWTRLDELVGRAQVAPGRLSLDETEELLRLYQLTSAHLSHVRTNHRDQVLIGGLSSRVAAARQVIYGRRARAQRALVSFFTVGFPLAVVQARRAIAMSALLLLGSALATGIWFNNSPEALDVTISPEQQELIANHEFEQYYSSQGAGQFAAQVQTNNIQVSLLALAGGATAGTLTVAVLLSNGFSLGAVGALMHQNDAAGTFWGLILPHGLLEISAIIVAGAVGLKLGWAILAPGEDRSRTEAITSEARNGVTIVVGLAIWFVVAGFIEALVTPSGLPAAVRILIGVLALAAAVLHVLAFGPAALAQARSDDATDPWESERADLARADKLTSGIVAGTPAPTAPRAP</sequence>
<feature type="transmembrane region" description="Helical" evidence="2">
    <location>
        <begin position="107"/>
        <end position="125"/>
    </location>
</feature>
<accession>R4YVQ9</accession>
<keyword evidence="4" id="KW-1185">Reference proteome</keyword>
<evidence type="ECO:0000256" key="2">
    <source>
        <dbReference type="SAM" id="Phobius"/>
    </source>
</evidence>
<evidence type="ECO:0000256" key="1">
    <source>
        <dbReference type="SAM" id="MobiDB-lite"/>
    </source>
</evidence>
<feature type="transmembrane region" description="Helical" evidence="2">
    <location>
        <begin position="174"/>
        <end position="198"/>
    </location>
</feature>
<name>R4YVQ9_9ACTN</name>
<feature type="transmembrane region" description="Helical" evidence="2">
    <location>
        <begin position="218"/>
        <end position="244"/>
    </location>
</feature>
<organism evidence="3 4">
    <name type="scientific">Candidatus Neomicrothrix parvicella RN1</name>
    <dbReference type="NCBI Taxonomy" id="1229780"/>
    <lineage>
        <taxon>Bacteria</taxon>
        <taxon>Bacillati</taxon>
        <taxon>Actinomycetota</taxon>
        <taxon>Acidimicrobiia</taxon>
        <taxon>Acidimicrobiales</taxon>
        <taxon>Microthrixaceae</taxon>
        <taxon>Candidatus Neomicrothrix</taxon>
    </lineage>
</organism>
<feature type="region of interest" description="Disordered" evidence="1">
    <location>
        <begin position="337"/>
        <end position="359"/>
    </location>
</feature>
<dbReference type="PANTHER" id="PTHR35337">
    <property type="entry name" value="SLR1478 PROTEIN"/>
    <property type="match status" value="1"/>
</dbReference>
<evidence type="ECO:0000313" key="3">
    <source>
        <dbReference type="EMBL" id="CCM61845.1"/>
    </source>
</evidence>
<dbReference type="PANTHER" id="PTHR35337:SF1">
    <property type="entry name" value="SLR1478 PROTEIN"/>
    <property type="match status" value="1"/>
</dbReference>
<protein>
    <recommendedName>
        <fullName evidence="5">Integral membrane protein</fullName>
    </recommendedName>
</protein>
<dbReference type="Proteomes" id="UP000018291">
    <property type="component" value="Unassembled WGS sequence"/>
</dbReference>
<feature type="transmembrane region" description="Helical" evidence="2">
    <location>
        <begin position="291"/>
        <end position="312"/>
    </location>
</feature>
<dbReference type="InterPro" id="IPR002798">
    <property type="entry name" value="SpoIIM-like"/>
</dbReference>
<proteinExistence type="predicted"/>
<feature type="transmembrane region" description="Helical" evidence="2">
    <location>
        <begin position="84"/>
        <end position="101"/>
    </location>
</feature>
<comment type="caution">
    <text evidence="3">The sequence shown here is derived from an EMBL/GenBank/DDBJ whole genome shotgun (WGS) entry which is preliminary data.</text>
</comment>
<dbReference type="RefSeq" id="WP_012222681.1">
    <property type="nucleotide sequence ID" value="NZ_HG422565.1"/>
</dbReference>
<keyword evidence="2" id="KW-0472">Membrane</keyword>
<reference evidence="3 4" key="1">
    <citation type="journal article" date="2013" name="ISME J.">
        <title>Metabolic model for the filamentous 'Candidatus Microthrix parvicella' based on genomic and metagenomic analyses.</title>
        <authorList>
            <person name="Jon McIlroy S."/>
            <person name="Kristiansen R."/>
            <person name="Albertsen M."/>
            <person name="Michael Karst S."/>
            <person name="Rossetti S."/>
            <person name="Lund Nielsen J."/>
            <person name="Tandoi V."/>
            <person name="James Seviour R."/>
            <person name="Nielsen P.H."/>
        </authorList>
    </citation>
    <scope>NUCLEOTIDE SEQUENCE [LARGE SCALE GENOMIC DNA]</scope>
    <source>
        <strain evidence="3 4">RN1</strain>
    </source>
</reference>
<dbReference type="Pfam" id="PF01944">
    <property type="entry name" value="SpoIIM"/>
    <property type="match status" value="1"/>
</dbReference>
<dbReference type="STRING" id="1229780.BN381_10076"/>
<gene>
    <name evidence="3" type="ORF">BN381_10076</name>
</gene>